<feature type="transmembrane region" description="Helical" evidence="2">
    <location>
        <begin position="196"/>
        <end position="217"/>
    </location>
</feature>
<evidence type="ECO:0000313" key="4">
    <source>
        <dbReference type="EMBL" id="EXJ72363.1"/>
    </source>
</evidence>
<keyword evidence="2" id="KW-0472">Membrane</keyword>
<feature type="chain" id="PRO_5004933928" description="Transmembrane protein" evidence="3">
    <location>
        <begin position="31"/>
        <end position="277"/>
    </location>
</feature>
<comment type="caution">
    <text evidence="4">The sequence shown here is derived from an EMBL/GenBank/DDBJ whole genome shotgun (WGS) entry which is preliminary data.</text>
</comment>
<evidence type="ECO:0000256" key="1">
    <source>
        <dbReference type="SAM" id="MobiDB-lite"/>
    </source>
</evidence>
<organism evidence="4 5">
    <name type="scientific">Cladophialophora psammophila CBS 110553</name>
    <dbReference type="NCBI Taxonomy" id="1182543"/>
    <lineage>
        <taxon>Eukaryota</taxon>
        <taxon>Fungi</taxon>
        <taxon>Dikarya</taxon>
        <taxon>Ascomycota</taxon>
        <taxon>Pezizomycotina</taxon>
        <taxon>Eurotiomycetes</taxon>
        <taxon>Chaetothyriomycetidae</taxon>
        <taxon>Chaetothyriales</taxon>
        <taxon>Herpotrichiellaceae</taxon>
        <taxon>Cladophialophora</taxon>
    </lineage>
</organism>
<evidence type="ECO:0000256" key="2">
    <source>
        <dbReference type="SAM" id="Phobius"/>
    </source>
</evidence>
<dbReference type="OrthoDB" id="4160867at2759"/>
<dbReference type="HOGENOM" id="CLU_915288_0_0_1"/>
<keyword evidence="5" id="KW-1185">Reference proteome</keyword>
<evidence type="ECO:0008006" key="6">
    <source>
        <dbReference type="Google" id="ProtNLM"/>
    </source>
</evidence>
<name>W9WWS4_9EURO</name>
<dbReference type="AlphaFoldDB" id="W9WWS4"/>
<dbReference type="Proteomes" id="UP000019471">
    <property type="component" value="Unassembled WGS sequence"/>
</dbReference>
<reference evidence="4 5" key="1">
    <citation type="submission" date="2013-03" db="EMBL/GenBank/DDBJ databases">
        <title>The Genome Sequence of Cladophialophora psammophila CBS 110553.</title>
        <authorList>
            <consortium name="The Broad Institute Genomics Platform"/>
            <person name="Cuomo C."/>
            <person name="de Hoog S."/>
            <person name="Gorbushina A."/>
            <person name="Walker B."/>
            <person name="Young S.K."/>
            <person name="Zeng Q."/>
            <person name="Gargeya S."/>
            <person name="Fitzgerald M."/>
            <person name="Haas B."/>
            <person name="Abouelleil A."/>
            <person name="Allen A.W."/>
            <person name="Alvarado L."/>
            <person name="Arachchi H.M."/>
            <person name="Berlin A.M."/>
            <person name="Chapman S.B."/>
            <person name="Gainer-Dewar J."/>
            <person name="Goldberg J."/>
            <person name="Griggs A."/>
            <person name="Gujja S."/>
            <person name="Hansen M."/>
            <person name="Howarth C."/>
            <person name="Imamovic A."/>
            <person name="Ireland A."/>
            <person name="Larimer J."/>
            <person name="McCowan C."/>
            <person name="Murphy C."/>
            <person name="Pearson M."/>
            <person name="Poon T.W."/>
            <person name="Priest M."/>
            <person name="Roberts A."/>
            <person name="Saif S."/>
            <person name="Shea T."/>
            <person name="Sisk P."/>
            <person name="Sykes S."/>
            <person name="Wortman J."/>
            <person name="Nusbaum C."/>
            <person name="Birren B."/>
        </authorList>
    </citation>
    <scope>NUCLEOTIDE SEQUENCE [LARGE SCALE GENOMIC DNA]</scope>
    <source>
        <strain evidence="4 5">CBS 110553</strain>
    </source>
</reference>
<protein>
    <recommendedName>
        <fullName evidence="6">Transmembrane protein</fullName>
    </recommendedName>
</protein>
<dbReference type="EMBL" id="AMGX01000006">
    <property type="protein sequence ID" value="EXJ72363.1"/>
    <property type="molecule type" value="Genomic_DNA"/>
</dbReference>
<feature type="signal peptide" evidence="3">
    <location>
        <begin position="1"/>
        <end position="30"/>
    </location>
</feature>
<keyword evidence="3" id="KW-0732">Signal</keyword>
<evidence type="ECO:0000313" key="5">
    <source>
        <dbReference type="Proteomes" id="UP000019471"/>
    </source>
</evidence>
<keyword evidence="2" id="KW-1133">Transmembrane helix</keyword>
<dbReference type="RefSeq" id="XP_007743661.1">
    <property type="nucleotide sequence ID" value="XM_007745471.1"/>
</dbReference>
<feature type="region of interest" description="Disordered" evidence="1">
    <location>
        <begin position="126"/>
        <end position="148"/>
    </location>
</feature>
<evidence type="ECO:0000256" key="3">
    <source>
        <dbReference type="SAM" id="SignalP"/>
    </source>
</evidence>
<dbReference type="GeneID" id="19189588"/>
<gene>
    <name evidence="4" type="ORF">A1O5_04867</name>
</gene>
<keyword evidence="2" id="KW-0812">Transmembrane</keyword>
<sequence>MAPILARGPTGLLVIGLSLCLMSISRPVSGAPIVHRHRHLHRNAVAPEHDLQSVGTPSAVVTEPVTNVPRAVPDDGPPIVGTSTTRFSYPVETPYISNSLSEEEKQEKAPAAVFDKIADRTRPLVRSSGAGGGIPPQPYPPNGPVKVTPAGLFERLASRTRPLVRSSGAGGGGMPPQPYPPNKSITYHHSGVSDSVVVFFLAAVGFFFVSLIWNLYLRYGRVQDKAKDTDLDTVGAMRLRSLFGESTPKGKGREKAGHTPGGWLRAANAAPVSVSAV</sequence>
<proteinExistence type="predicted"/>
<accession>W9WWS4</accession>
<feature type="region of interest" description="Disordered" evidence="1">
    <location>
        <begin position="163"/>
        <end position="182"/>
    </location>
</feature>